<protein>
    <submittedName>
        <fullName evidence="1">Uncharacterized protein</fullName>
    </submittedName>
</protein>
<gene>
    <name evidence="1" type="ORF">E2C01_007420</name>
</gene>
<evidence type="ECO:0000313" key="1">
    <source>
        <dbReference type="EMBL" id="MPC14650.1"/>
    </source>
</evidence>
<name>A0A5B7CYZ7_PORTR</name>
<keyword evidence="2" id="KW-1185">Reference proteome</keyword>
<organism evidence="1 2">
    <name type="scientific">Portunus trituberculatus</name>
    <name type="common">Swimming crab</name>
    <name type="synonym">Neptunus trituberculatus</name>
    <dbReference type="NCBI Taxonomy" id="210409"/>
    <lineage>
        <taxon>Eukaryota</taxon>
        <taxon>Metazoa</taxon>
        <taxon>Ecdysozoa</taxon>
        <taxon>Arthropoda</taxon>
        <taxon>Crustacea</taxon>
        <taxon>Multicrustacea</taxon>
        <taxon>Malacostraca</taxon>
        <taxon>Eumalacostraca</taxon>
        <taxon>Eucarida</taxon>
        <taxon>Decapoda</taxon>
        <taxon>Pleocyemata</taxon>
        <taxon>Brachyura</taxon>
        <taxon>Eubrachyura</taxon>
        <taxon>Portunoidea</taxon>
        <taxon>Portunidae</taxon>
        <taxon>Portuninae</taxon>
        <taxon>Portunus</taxon>
    </lineage>
</organism>
<dbReference type="EMBL" id="VSRR010000369">
    <property type="protein sequence ID" value="MPC14650.1"/>
    <property type="molecule type" value="Genomic_DNA"/>
</dbReference>
<proteinExistence type="predicted"/>
<reference evidence="1 2" key="1">
    <citation type="submission" date="2019-05" db="EMBL/GenBank/DDBJ databases">
        <title>Another draft genome of Portunus trituberculatus and its Hox gene families provides insights of decapod evolution.</title>
        <authorList>
            <person name="Jeong J.-H."/>
            <person name="Song I."/>
            <person name="Kim S."/>
            <person name="Choi T."/>
            <person name="Kim D."/>
            <person name="Ryu S."/>
            <person name="Kim W."/>
        </authorList>
    </citation>
    <scope>NUCLEOTIDE SEQUENCE [LARGE SCALE GENOMIC DNA]</scope>
    <source>
        <tissue evidence="1">Muscle</tissue>
    </source>
</reference>
<dbReference type="AlphaFoldDB" id="A0A5B7CYZ7"/>
<comment type="caution">
    <text evidence="1">The sequence shown here is derived from an EMBL/GenBank/DDBJ whole genome shotgun (WGS) entry which is preliminary data.</text>
</comment>
<evidence type="ECO:0000313" key="2">
    <source>
        <dbReference type="Proteomes" id="UP000324222"/>
    </source>
</evidence>
<accession>A0A5B7CYZ7</accession>
<dbReference type="Proteomes" id="UP000324222">
    <property type="component" value="Unassembled WGS sequence"/>
</dbReference>
<sequence length="64" mass="6966">MKHINSAIFTSSTVPIPTHSSVTLTPPTLPFQKMHSRFASILDPLANGIGGTRLHGNVWRKRSG</sequence>